<dbReference type="PANTHER" id="PTHR43280:SF28">
    <property type="entry name" value="HTH-TYPE TRANSCRIPTIONAL ACTIVATOR RHAS"/>
    <property type="match status" value="1"/>
</dbReference>
<reference evidence="5" key="1">
    <citation type="journal article" date="2021" name="PeerJ">
        <title>Extensive microbial diversity within the chicken gut microbiome revealed by metagenomics and culture.</title>
        <authorList>
            <person name="Gilroy R."/>
            <person name="Ravi A."/>
            <person name="Getino M."/>
            <person name="Pursley I."/>
            <person name="Horton D.L."/>
            <person name="Alikhan N.F."/>
            <person name="Baker D."/>
            <person name="Gharbi K."/>
            <person name="Hall N."/>
            <person name="Watson M."/>
            <person name="Adriaenssens E.M."/>
            <person name="Foster-Nyarko E."/>
            <person name="Jarju S."/>
            <person name="Secka A."/>
            <person name="Antonio M."/>
            <person name="Oren A."/>
            <person name="Chaudhuri R.R."/>
            <person name="La Ragione R."/>
            <person name="Hildebrand F."/>
            <person name="Pallen M.J."/>
        </authorList>
    </citation>
    <scope>NUCLEOTIDE SEQUENCE</scope>
    <source>
        <strain evidence="5">ChiSjej1B19-5720</strain>
    </source>
</reference>
<evidence type="ECO:0000256" key="2">
    <source>
        <dbReference type="ARBA" id="ARBA00023125"/>
    </source>
</evidence>
<keyword evidence="1" id="KW-0805">Transcription regulation</keyword>
<dbReference type="InterPro" id="IPR014710">
    <property type="entry name" value="RmlC-like_jellyroll"/>
</dbReference>
<evidence type="ECO:0000259" key="4">
    <source>
        <dbReference type="PROSITE" id="PS01124"/>
    </source>
</evidence>
<protein>
    <submittedName>
        <fullName evidence="5">AraC family transcriptional regulator</fullName>
    </submittedName>
</protein>
<dbReference type="PROSITE" id="PS01124">
    <property type="entry name" value="HTH_ARAC_FAMILY_2"/>
    <property type="match status" value="1"/>
</dbReference>
<dbReference type="InterPro" id="IPR037923">
    <property type="entry name" value="HTH-like"/>
</dbReference>
<gene>
    <name evidence="5" type="ORF">IAA06_02595</name>
</gene>
<dbReference type="Gene3D" id="1.10.10.60">
    <property type="entry name" value="Homeodomain-like"/>
    <property type="match status" value="2"/>
</dbReference>
<dbReference type="PANTHER" id="PTHR43280">
    <property type="entry name" value="ARAC-FAMILY TRANSCRIPTIONAL REGULATOR"/>
    <property type="match status" value="1"/>
</dbReference>
<dbReference type="Pfam" id="PF02311">
    <property type="entry name" value="AraC_binding"/>
    <property type="match status" value="1"/>
</dbReference>
<dbReference type="InterPro" id="IPR018062">
    <property type="entry name" value="HTH_AraC-typ_CS"/>
</dbReference>
<dbReference type="PRINTS" id="PR00032">
    <property type="entry name" value="HTHARAC"/>
</dbReference>
<dbReference type="SMART" id="SM00342">
    <property type="entry name" value="HTH_ARAC"/>
    <property type="match status" value="1"/>
</dbReference>
<accession>A0A9D2LR23</accession>
<proteinExistence type="predicted"/>
<dbReference type="GO" id="GO:0003700">
    <property type="term" value="F:DNA-binding transcription factor activity"/>
    <property type="evidence" value="ECO:0007669"/>
    <property type="project" value="InterPro"/>
</dbReference>
<dbReference type="Pfam" id="PF12833">
    <property type="entry name" value="HTH_18"/>
    <property type="match status" value="1"/>
</dbReference>
<dbReference type="EMBL" id="DWYZ01000060">
    <property type="protein sequence ID" value="HJB27665.1"/>
    <property type="molecule type" value="Genomic_DNA"/>
</dbReference>
<dbReference type="InterPro" id="IPR020449">
    <property type="entry name" value="Tscrpt_reg_AraC-type_HTH"/>
</dbReference>
<evidence type="ECO:0000313" key="5">
    <source>
        <dbReference type="EMBL" id="HJB27665.1"/>
    </source>
</evidence>
<comment type="caution">
    <text evidence="5">The sequence shown here is derived from an EMBL/GenBank/DDBJ whole genome shotgun (WGS) entry which is preliminary data.</text>
</comment>
<dbReference type="PROSITE" id="PS00041">
    <property type="entry name" value="HTH_ARAC_FAMILY_1"/>
    <property type="match status" value="1"/>
</dbReference>
<dbReference type="AlphaFoldDB" id="A0A9D2LR23"/>
<dbReference type="SUPFAM" id="SSF46689">
    <property type="entry name" value="Homeodomain-like"/>
    <property type="match status" value="2"/>
</dbReference>
<dbReference type="SUPFAM" id="SSF51215">
    <property type="entry name" value="Regulatory protein AraC"/>
    <property type="match status" value="1"/>
</dbReference>
<dbReference type="Gene3D" id="2.60.120.10">
    <property type="entry name" value="Jelly Rolls"/>
    <property type="match status" value="1"/>
</dbReference>
<reference evidence="5" key="2">
    <citation type="submission" date="2021-04" db="EMBL/GenBank/DDBJ databases">
        <authorList>
            <person name="Gilroy R."/>
        </authorList>
    </citation>
    <scope>NUCLEOTIDE SEQUENCE</scope>
    <source>
        <strain evidence="5">ChiSjej1B19-5720</strain>
    </source>
</reference>
<evidence type="ECO:0000256" key="1">
    <source>
        <dbReference type="ARBA" id="ARBA00023015"/>
    </source>
</evidence>
<name>A0A9D2LR23_9FIRM</name>
<dbReference type="InterPro" id="IPR003313">
    <property type="entry name" value="AraC-bd"/>
</dbReference>
<evidence type="ECO:0000256" key="3">
    <source>
        <dbReference type="ARBA" id="ARBA00023163"/>
    </source>
</evidence>
<dbReference type="Proteomes" id="UP000823842">
    <property type="component" value="Unassembled WGS sequence"/>
</dbReference>
<keyword evidence="3" id="KW-0804">Transcription</keyword>
<dbReference type="InterPro" id="IPR018060">
    <property type="entry name" value="HTH_AraC"/>
</dbReference>
<sequence>MIENLKGIHETVNYKNNMNIRLYNNDEDEDYPPHWHIPFEVIMPIENGYLAKCGDRRYELNEKDILIICPGTIHELWAPDSGQRMIFQASLSEINSSELDVLTSIISPAILITPHTQTGVSADIHREIYDRMLKIKEEMALSLPYHLPLIYTYFLQILTLVGRKQMEIIQNDFHTKHNKPQEYMEKFLRVTNYINDHYLEDLTLDEIASLAGFSKYHFTRLFRQYAGTSFYRYLNQKRISHAKDLLLDPALSVTDVALESGFTSISAFLRMFRLSTGCTPTEFRKLYR</sequence>
<keyword evidence="2" id="KW-0238">DNA-binding</keyword>
<organism evidence="5 6">
    <name type="scientific">Candidatus Blautia faecavium</name>
    <dbReference type="NCBI Taxonomy" id="2838487"/>
    <lineage>
        <taxon>Bacteria</taxon>
        <taxon>Bacillati</taxon>
        <taxon>Bacillota</taxon>
        <taxon>Clostridia</taxon>
        <taxon>Lachnospirales</taxon>
        <taxon>Lachnospiraceae</taxon>
        <taxon>Blautia</taxon>
    </lineage>
</organism>
<feature type="domain" description="HTH araC/xylS-type" evidence="4">
    <location>
        <begin position="188"/>
        <end position="286"/>
    </location>
</feature>
<dbReference type="GO" id="GO:0043565">
    <property type="term" value="F:sequence-specific DNA binding"/>
    <property type="evidence" value="ECO:0007669"/>
    <property type="project" value="InterPro"/>
</dbReference>
<dbReference type="InterPro" id="IPR009057">
    <property type="entry name" value="Homeodomain-like_sf"/>
</dbReference>
<evidence type="ECO:0000313" key="6">
    <source>
        <dbReference type="Proteomes" id="UP000823842"/>
    </source>
</evidence>